<reference evidence="3" key="1">
    <citation type="submission" date="2022-11" db="UniProtKB">
        <authorList>
            <consortium name="WormBaseParasite"/>
        </authorList>
    </citation>
    <scope>IDENTIFICATION</scope>
</reference>
<name>A0A914V1W9_9BILA</name>
<protein>
    <submittedName>
        <fullName evidence="3">Transposase Tc1-like domain-containing protein</fullName>
    </submittedName>
</protein>
<evidence type="ECO:0000259" key="1">
    <source>
        <dbReference type="Pfam" id="PF01498"/>
    </source>
</evidence>
<accession>A0A914V1W9</accession>
<evidence type="ECO:0000313" key="3">
    <source>
        <dbReference type="WBParaSite" id="PSAMB.scaffold1435size31569.g13063.t1"/>
    </source>
</evidence>
<dbReference type="GO" id="GO:0003677">
    <property type="term" value="F:DNA binding"/>
    <property type="evidence" value="ECO:0007669"/>
    <property type="project" value="InterPro"/>
</dbReference>
<dbReference type="AlphaFoldDB" id="A0A914V1W9"/>
<dbReference type="GO" id="GO:0015074">
    <property type="term" value="P:DNA integration"/>
    <property type="evidence" value="ECO:0007669"/>
    <property type="project" value="InterPro"/>
</dbReference>
<organism evidence="2 3">
    <name type="scientific">Plectus sambesii</name>
    <dbReference type="NCBI Taxonomy" id="2011161"/>
    <lineage>
        <taxon>Eukaryota</taxon>
        <taxon>Metazoa</taxon>
        <taxon>Ecdysozoa</taxon>
        <taxon>Nematoda</taxon>
        <taxon>Chromadorea</taxon>
        <taxon>Plectida</taxon>
        <taxon>Plectina</taxon>
        <taxon>Plectoidea</taxon>
        <taxon>Plectidae</taxon>
        <taxon>Plectus</taxon>
    </lineage>
</organism>
<feature type="domain" description="Transposase Tc1-like" evidence="1">
    <location>
        <begin position="7"/>
        <end position="75"/>
    </location>
</feature>
<evidence type="ECO:0000313" key="2">
    <source>
        <dbReference type="Proteomes" id="UP000887566"/>
    </source>
</evidence>
<dbReference type="Pfam" id="PF01498">
    <property type="entry name" value="HTH_Tnp_Tc3_2"/>
    <property type="match status" value="1"/>
</dbReference>
<keyword evidence="2" id="KW-1185">Reference proteome</keyword>
<dbReference type="InterPro" id="IPR002492">
    <property type="entry name" value="Transposase_Tc1-like"/>
</dbReference>
<dbReference type="GO" id="GO:0006313">
    <property type="term" value="P:DNA transposition"/>
    <property type="evidence" value="ECO:0007669"/>
    <property type="project" value="InterPro"/>
</dbReference>
<dbReference type="Proteomes" id="UP000887566">
    <property type="component" value="Unplaced"/>
</dbReference>
<proteinExistence type="predicted"/>
<sequence>MEGLGMDRKLFLESKKDPKHTTPNVLAIAGAPEISVSTVQRHLREKELYGRVAVHKPYMLKMNMEKRRKFAKEHLQWTTEDWKSALD</sequence>
<dbReference type="WBParaSite" id="PSAMB.scaffold1435size31569.g13063.t1">
    <property type="protein sequence ID" value="PSAMB.scaffold1435size31569.g13063.t1"/>
    <property type="gene ID" value="PSAMB.scaffold1435size31569.g13063"/>
</dbReference>